<feature type="region of interest" description="Disordered" evidence="3">
    <location>
        <begin position="123"/>
        <end position="156"/>
    </location>
</feature>
<feature type="region of interest" description="Disordered" evidence="3">
    <location>
        <begin position="1"/>
        <end position="39"/>
    </location>
</feature>
<feature type="domain" description="V-SNARE coiled-coil homology" evidence="5">
    <location>
        <begin position="33"/>
        <end position="93"/>
    </location>
</feature>
<dbReference type="GO" id="GO:0016020">
    <property type="term" value="C:membrane"/>
    <property type="evidence" value="ECO:0007669"/>
    <property type="project" value="InterPro"/>
</dbReference>
<keyword evidence="4" id="KW-0812">Transmembrane</keyword>
<keyword evidence="1 2" id="KW-0175">Coiled coil</keyword>
<feature type="transmembrane region" description="Helical" evidence="4">
    <location>
        <begin position="97"/>
        <end position="116"/>
    </location>
</feature>
<dbReference type="PANTHER" id="PTHR45701">
    <property type="entry name" value="SYNAPTOBREVIN FAMILY MEMBER"/>
    <property type="match status" value="1"/>
</dbReference>
<dbReference type="GO" id="GO:0016192">
    <property type="term" value="P:vesicle-mediated transport"/>
    <property type="evidence" value="ECO:0007669"/>
    <property type="project" value="InterPro"/>
</dbReference>
<organism evidence="6 7">
    <name type="scientific">Tigriopus californicus</name>
    <name type="common">Marine copepod</name>
    <dbReference type="NCBI Taxonomy" id="6832"/>
    <lineage>
        <taxon>Eukaryota</taxon>
        <taxon>Metazoa</taxon>
        <taxon>Ecdysozoa</taxon>
        <taxon>Arthropoda</taxon>
        <taxon>Crustacea</taxon>
        <taxon>Multicrustacea</taxon>
        <taxon>Hexanauplia</taxon>
        <taxon>Copepoda</taxon>
        <taxon>Harpacticoida</taxon>
        <taxon>Harpacticidae</taxon>
        <taxon>Tigriopus</taxon>
    </lineage>
</organism>
<accession>A0A553NTD9</accession>
<evidence type="ECO:0000313" key="7">
    <source>
        <dbReference type="Proteomes" id="UP000318571"/>
    </source>
</evidence>
<dbReference type="InterPro" id="IPR016444">
    <property type="entry name" value="Synaptobrevin/VAMP"/>
</dbReference>
<sequence>MAEKGEKPERPLGPDGKPIPGPEQMRQIQASRKMGQQQAQVDEVIGMMHKNVEEVLERDTKLNALEERADALQDGSAQFEKRAASLKNKFWLENLKSMIAMGIIGLILLAIIYYKFLAPPPQPAYPPGYMQPPPPPPPSHSGSGGGSSSEGSSSSE</sequence>
<dbReference type="EMBL" id="VCGU01000010">
    <property type="protein sequence ID" value="TRY68690.1"/>
    <property type="molecule type" value="Genomic_DNA"/>
</dbReference>
<dbReference type="OMA" id="EVIGMMH"/>
<dbReference type="PROSITE" id="PS50892">
    <property type="entry name" value="V_SNARE"/>
    <property type="match status" value="1"/>
</dbReference>
<feature type="compositionally biased region" description="Basic and acidic residues" evidence="3">
    <location>
        <begin position="1"/>
        <end position="12"/>
    </location>
</feature>
<dbReference type="InterPro" id="IPR001388">
    <property type="entry name" value="Synaptobrevin-like"/>
</dbReference>
<dbReference type="AlphaFoldDB" id="A0A553NTD9"/>
<gene>
    <name evidence="6" type="ORF">TCAL_10758</name>
</gene>
<evidence type="ECO:0000256" key="1">
    <source>
        <dbReference type="PROSITE-ProRule" id="PRU00290"/>
    </source>
</evidence>
<feature type="compositionally biased region" description="Polar residues" evidence="3">
    <location>
        <begin position="26"/>
        <end position="39"/>
    </location>
</feature>
<protein>
    <recommendedName>
        <fullName evidence="5">V-SNARE coiled-coil homology domain-containing protein</fullName>
    </recommendedName>
</protein>
<dbReference type="SUPFAM" id="SSF58038">
    <property type="entry name" value="SNARE fusion complex"/>
    <property type="match status" value="1"/>
</dbReference>
<keyword evidence="4" id="KW-0472">Membrane</keyword>
<dbReference type="Gene3D" id="1.20.5.110">
    <property type="match status" value="1"/>
</dbReference>
<dbReference type="InterPro" id="IPR042855">
    <property type="entry name" value="V_SNARE_CC"/>
</dbReference>
<dbReference type="OrthoDB" id="10042941at2759"/>
<dbReference type="Proteomes" id="UP000318571">
    <property type="component" value="Chromosome 1"/>
</dbReference>
<dbReference type="STRING" id="6832.A0A553NTD9"/>
<keyword evidence="4" id="KW-1133">Transmembrane helix</keyword>
<dbReference type="PRINTS" id="PR00219">
    <property type="entry name" value="SYNAPTOBREVN"/>
</dbReference>
<dbReference type="Pfam" id="PF00957">
    <property type="entry name" value="Synaptobrevin"/>
    <property type="match status" value="1"/>
</dbReference>
<comment type="caution">
    <text evidence="6">The sequence shown here is derived from an EMBL/GenBank/DDBJ whole genome shotgun (WGS) entry which is preliminary data.</text>
</comment>
<evidence type="ECO:0000256" key="2">
    <source>
        <dbReference type="SAM" id="Coils"/>
    </source>
</evidence>
<evidence type="ECO:0000256" key="4">
    <source>
        <dbReference type="SAM" id="Phobius"/>
    </source>
</evidence>
<reference evidence="6 7" key="1">
    <citation type="journal article" date="2018" name="Nat. Ecol. Evol.">
        <title>Genomic signatures of mitonuclear coevolution across populations of Tigriopus californicus.</title>
        <authorList>
            <person name="Barreto F.S."/>
            <person name="Watson E.T."/>
            <person name="Lima T.G."/>
            <person name="Willett C.S."/>
            <person name="Edmands S."/>
            <person name="Li W."/>
            <person name="Burton R.S."/>
        </authorList>
    </citation>
    <scope>NUCLEOTIDE SEQUENCE [LARGE SCALE GENOMIC DNA]</scope>
    <source>
        <strain evidence="6 7">San Diego</strain>
    </source>
</reference>
<evidence type="ECO:0000313" key="6">
    <source>
        <dbReference type="EMBL" id="TRY68690.1"/>
    </source>
</evidence>
<name>A0A553NTD9_TIGCA</name>
<proteinExistence type="predicted"/>
<evidence type="ECO:0000256" key="3">
    <source>
        <dbReference type="SAM" id="MobiDB-lite"/>
    </source>
</evidence>
<feature type="compositionally biased region" description="Pro residues" evidence="3">
    <location>
        <begin position="123"/>
        <end position="139"/>
    </location>
</feature>
<keyword evidence="7" id="KW-1185">Reference proteome</keyword>
<evidence type="ECO:0000259" key="5">
    <source>
        <dbReference type="PROSITE" id="PS50892"/>
    </source>
</evidence>
<feature type="coiled-coil region" evidence="2">
    <location>
        <begin position="62"/>
        <end position="89"/>
    </location>
</feature>